<feature type="compositionally biased region" description="Polar residues" evidence="1">
    <location>
        <begin position="73"/>
        <end position="82"/>
    </location>
</feature>
<name>A0A4P9XGI1_9FUNG</name>
<protein>
    <submittedName>
        <fullName evidence="2">Uncharacterized protein</fullName>
    </submittedName>
</protein>
<dbReference type="EMBL" id="KZ993499">
    <property type="protein sequence ID" value="RKP04722.1"/>
    <property type="molecule type" value="Genomic_DNA"/>
</dbReference>
<evidence type="ECO:0000313" key="2">
    <source>
        <dbReference type="EMBL" id="RKP04722.1"/>
    </source>
</evidence>
<reference evidence="3" key="1">
    <citation type="journal article" date="2018" name="Nat. Microbiol.">
        <title>Leveraging single-cell genomics to expand the fungal tree of life.</title>
        <authorList>
            <person name="Ahrendt S.R."/>
            <person name="Quandt C.A."/>
            <person name="Ciobanu D."/>
            <person name="Clum A."/>
            <person name="Salamov A."/>
            <person name="Andreopoulos B."/>
            <person name="Cheng J.F."/>
            <person name="Woyke T."/>
            <person name="Pelin A."/>
            <person name="Henrissat B."/>
            <person name="Reynolds N.K."/>
            <person name="Benny G.L."/>
            <person name="Smith M.E."/>
            <person name="James T.Y."/>
            <person name="Grigoriev I.V."/>
        </authorList>
    </citation>
    <scope>NUCLEOTIDE SEQUENCE [LARGE SCALE GENOMIC DNA]</scope>
    <source>
        <strain evidence="3">RSA 1356</strain>
    </source>
</reference>
<dbReference type="Proteomes" id="UP000271241">
    <property type="component" value="Unassembled WGS sequence"/>
</dbReference>
<sequence>MTWSISDVIKLNRTRSKKDSGLGEDSAEEEPVEPMERVSSLPSAASARAEVAASGTGGGVAEKPVESRKSTSKSRPNPSATMTIDDFPFMSGGMGGNGVPIATKFSSRSKASVVSLPASIDRPPSANSFAAVPAAASNASTVNAASPKGAFMLVACRPLSVLPAHADWHMARQRHHIQCKCTS</sequence>
<feature type="region of interest" description="Disordered" evidence="1">
    <location>
        <begin position="1"/>
        <end position="86"/>
    </location>
</feature>
<evidence type="ECO:0000256" key="1">
    <source>
        <dbReference type="SAM" id="MobiDB-lite"/>
    </source>
</evidence>
<gene>
    <name evidence="2" type="ORF">THASP1DRAFT_26686</name>
</gene>
<proteinExistence type="predicted"/>
<dbReference type="AlphaFoldDB" id="A0A4P9XGI1"/>
<accession>A0A4P9XGI1</accession>
<organism evidence="2 3">
    <name type="scientific">Thamnocephalis sphaerospora</name>
    <dbReference type="NCBI Taxonomy" id="78915"/>
    <lineage>
        <taxon>Eukaryota</taxon>
        <taxon>Fungi</taxon>
        <taxon>Fungi incertae sedis</taxon>
        <taxon>Zoopagomycota</taxon>
        <taxon>Zoopagomycotina</taxon>
        <taxon>Zoopagomycetes</taxon>
        <taxon>Zoopagales</taxon>
        <taxon>Sigmoideomycetaceae</taxon>
        <taxon>Thamnocephalis</taxon>
    </lineage>
</organism>
<evidence type="ECO:0000313" key="3">
    <source>
        <dbReference type="Proteomes" id="UP000271241"/>
    </source>
</evidence>
<feature type="compositionally biased region" description="Low complexity" evidence="1">
    <location>
        <begin position="43"/>
        <end position="54"/>
    </location>
</feature>
<keyword evidence="3" id="KW-1185">Reference proteome</keyword>